<reference evidence="5" key="1">
    <citation type="journal article" date="2025" name="Foods">
        <title>Unveiling the Microbial Signatures of Arabica Coffee Cherries: Insights into Ripeness Specific Diversity, Functional Traits, and Implications for Quality and Safety.</title>
        <authorList>
            <consortium name="RefSeq"/>
            <person name="Tenea G.N."/>
            <person name="Cifuentes V."/>
            <person name="Reyes P."/>
            <person name="Cevallos-Vallejos M."/>
        </authorList>
    </citation>
    <scope>NUCLEOTIDE SEQUENCE [LARGE SCALE GENOMIC DNA]</scope>
</reference>
<feature type="compositionally biased region" description="Low complexity" evidence="2">
    <location>
        <begin position="502"/>
        <end position="512"/>
    </location>
</feature>
<dbReference type="InterPro" id="IPR012340">
    <property type="entry name" value="NA-bd_OB-fold"/>
</dbReference>
<proteinExistence type="predicted"/>
<dbReference type="Pfam" id="PF08646">
    <property type="entry name" value="Rep_fac-A_C"/>
    <property type="match status" value="1"/>
</dbReference>
<dbReference type="RefSeq" id="XP_027120642.2">
    <property type="nucleotide sequence ID" value="XM_027264841.2"/>
</dbReference>
<dbReference type="AlphaFoldDB" id="A0A6P6X471"/>
<dbReference type="Gene3D" id="2.40.50.140">
    <property type="entry name" value="Nucleic acid-binding proteins"/>
    <property type="match status" value="3"/>
</dbReference>
<dbReference type="GeneID" id="113737646"/>
<evidence type="ECO:0000313" key="5">
    <source>
        <dbReference type="Proteomes" id="UP001652660"/>
    </source>
</evidence>
<dbReference type="InterPro" id="IPR031657">
    <property type="entry name" value="REPA_OB_2"/>
</dbReference>
<protein>
    <submittedName>
        <fullName evidence="6">Replication protein A 70 kDa DNA-binding subunit B-like</fullName>
    </submittedName>
</protein>
<evidence type="ECO:0000259" key="4">
    <source>
        <dbReference type="Pfam" id="PF16900"/>
    </source>
</evidence>
<dbReference type="GO" id="GO:0003677">
    <property type="term" value="F:DNA binding"/>
    <property type="evidence" value="ECO:0007669"/>
    <property type="project" value="UniProtKB-KW"/>
</dbReference>
<evidence type="ECO:0000256" key="2">
    <source>
        <dbReference type="SAM" id="MobiDB-lite"/>
    </source>
</evidence>
<sequence>MDKLLSIKEIVPDMQDWSCKVIVQEKQQVTQSLSTPTKKQKFIFVDAEGSKVEGIIFNHDIARVGPILQVYKKYRIANAVVRPIHPKYQTAELTIQWVLTSKTVIEEDADDEDIMPVKFNCTQFTDLAQYMDHKDKSVGMYVVYYTYIMNFGLEQLLQERFPFTDVLGIVIEAQDSRIINKNFKESVVQKFVLVNEQSQTVMLSMWDDFIKNEGQQILSDIHNYPVIICRRLKVSNYNGVALSTWFDSAILVDPPVQEARELKNWAMRNTNLLAAIIDEKSYIKYNPNMSVKADQKITLISNVRPSQKNIWVKARFSFQHIFQKYWYMSCKKCCRGTAAADGVIFMCNTCKEKHPAQPRCRFDIDLCDHTGAITASVFGEQAEKLLTFTAFEIMDHFKQNIELPLEAVHNELESKWFLVHIKPVQTQMADAKQRYTIIYYSEVLDTNVVQSPTQCKSDTLLIDLQADTATTNTSGSAPVKETKPASKARQCLTEKLELLADESNSSSHSATESSKKKAKLI</sequence>
<feature type="region of interest" description="Disordered" evidence="2">
    <location>
        <begin position="499"/>
        <end position="521"/>
    </location>
</feature>
<keyword evidence="1" id="KW-0238">DNA-binding</keyword>
<dbReference type="Proteomes" id="UP001652660">
    <property type="component" value="Chromosome 3e"/>
</dbReference>
<accession>A0A6P6X471</accession>
<evidence type="ECO:0000313" key="6">
    <source>
        <dbReference type="RefSeq" id="XP_027120642.2"/>
    </source>
</evidence>
<organism evidence="5 6">
    <name type="scientific">Coffea arabica</name>
    <name type="common">Arabian coffee</name>
    <dbReference type="NCBI Taxonomy" id="13443"/>
    <lineage>
        <taxon>Eukaryota</taxon>
        <taxon>Viridiplantae</taxon>
        <taxon>Streptophyta</taxon>
        <taxon>Embryophyta</taxon>
        <taxon>Tracheophyta</taxon>
        <taxon>Spermatophyta</taxon>
        <taxon>Magnoliopsida</taxon>
        <taxon>eudicotyledons</taxon>
        <taxon>Gunneridae</taxon>
        <taxon>Pentapetalae</taxon>
        <taxon>asterids</taxon>
        <taxon>lamiids</taxon>
        <taxon>Gentianales</taxon>
        <taxon>Rubiaceae</taxon>
        <taxon>Ixoroideae</taxon>
        <taxon>Gardenieae complex</taxon>
        <taxon>Bertiereae - Coffeeae clade</taxon>
        <taxon>Coffeeae</taxon>
        <taxon>Coffea</taxon>
    </lineage>
</organism>
<evidence type="ECO:0000259" key="3">
    <source>
        <dbReference type="Pfam" id="PF08646"/>
    </source>
</evidence>
<gene>
    <name evidence="6" type="primary">LOC113737646</name>
</gene>
<feature type="domain" description="Replication protein A OB" evidence="4">
    <location>
        <begin position="164"/>
        <end position="252"/>
    </location>
</feature>
<dbReference type="SUPFAM" id="SSF50249">
    <property type="entry name" value="Nucleic acid-binding proteins"/>
    <property type="match status" value="3"/>
</dbReference>
<feature type="domain" description="Replication factor A C-terminal" evidence="3">
    <location>
        <begin position="323"/>
        <end position="443"/>
    </location>
</feature>
<dbReference type="InterPro" id="IPR013955">
    <property type="entry name" value="Rep_factor-A_C"/>
</dbReference>
<dbReference type="PANTHER" id="PTHR47165:SF4">
    <property type="entry name" value="OS03G0429900 PROTEIN"/>
    <property type="match status" value="1"/>
</dbReference>
<evidence type="ECO:0000256" key="1">
    <source>
        <dbReference type="ARBA" id="ARBA00023125"/>
    </source>
</evidence>
<dbReference type="PANTHER" id="PTHR47165">
    <property type="entry name" value="OS03G0429900 PROTEIN"/>
    <property type="match status" value="1"/>
</dbReference>
<name>A0A6P6X471_COFAR</name>
<dbReference type="Pfam" id="PF16900">
    <property type="entry name" value="REPA_OB_2"/>
    <property type="match status" value="1"/>
</dbReference>
<dbReference type="OrthoDB" id="1751331at2759"/>
<reference evidence="6" key="2">
    <citation type="submission" date="2025-08" db="UniProtKB">
        <authorList>
            <consortium name="RefSeq"/>
        </authorList>
    </citation>
    <scope>IDENTIFICATION</scope>
    <source>
        <tissue evidence="6">Leaves</tissue>
    </source>
</reference>
<keyword evidence="5" id="KW-1185">Reference proteome</keyword>